<dbReference type="Proteomes" id="UP001156666">
    <property type="component" value="Unassembled WGS sequence"/>
</dbReference>
<reference evidence="1" key="1">
    <citation type="journal article" date="2014" name="Int. J. Syst. Evol. Microbiol.">
        <title>Complete genome sequence of Corynebacterium casei LMG S-19264T (=DSM 44701T), isolated from a smear-ripened cheese.</title>
        <authorList>
            <consortium name="US DOE Joint Genome Institute (JGI-PGF)"/>
            <person name="Walter F."/>
            <person name="Albersmeier A."/>
            <person name="Kalinowski J."/>
            <person name="Ruckert C."/>
        </authorList>
    </citation>
    <scope>NUCLEOTIDE SEQUENCE</scope>
    <source>
        <strain evidence="1">NBRC 108769</strain>
    </source>
</reference>
<sequence length="153" mass="17679">MRKWIGFSLLVFLIACNNDVYYKQSYAIPSSGWEYDTPATFEFNVDDLETYFDLILDVDHSIDYVYENTYVKIHTTFPSGEKITDQVSLQLADDLDQWEGKCSGTNCTVSILLQNRVFFKEAGKHIIEIEQFNRVEPLMGINSLELKIVNAEK</sequence>
<reference evidence="1" key="2">
    <citation type="submission" date="2023-01" db="EMBL/GenBank/DDBJ databases">
        <title>Draft genome sequence of Portibacter lacus strain NBRC 108769.</title>
        <authorList>
            <person name="Sun Q."/>
            <person name="Mori K."/>
        </authorList>
    </citation>
    <scope>NUCLEOTIDE SEQUENCE</scope>
    <source>
        <strain evidence="1">NBRC 108769</strain>
    </source>
</reference>
<dbReference type="PROSITE" id="PS51257">
    <property type="entry name" value="PROKAR_LIPOPROTEIN"/>
    <property type="match status" value="1"/>
</dbReference>
<comment type="caution">
    <text evidence="1">The sequence shown here is derived from an EMBL/GenBank/DDBJ whole genome shotgun (WGS) entry which is preliminary data.</text>
</comment>
<evidence type="ECO:0000313" key="2">
    <source>
        <dbReference type="Proteomes" id="UP001156666"/>
    </source>
</evidence>
<protein>
    <recommendedName>
        <fullName evidence="3">Gliding motility lipoprotein GldH</fullName>
    </recommendedName>
</protein>
<gene>
    <name evidence="1" type="ORF">GCM10007940_44120</name>
</gene>
<accession>A0AA37WFC2</accession>
<dbReference type="AlphaFoldDB" id="A0AA37WFC2"/>
<organism evidence="1 2">
    <name type="scientific">Portibacter lacus</name>
    <dbReference type="NCBI Taxonomy" id="1099794"/>
    <lineage>
        <taxon>Bacteria</taxon>
        <taxon>Pseudomonadati</taxon>
        <taxon>Bacteroidota</taxon>
        <taxon>Saprospiria</taxon>
        <taxon>Saprospirales</taxon>
        <taxon>Haliscomenobacteraceae</taxon>
        <taxon>Portibacter</taxon>
    </lineage>
</organism>
<dbReference type="EMBL" id="BSOH01000036">
    <property type="protein sequence ID" value="GLR19796.1"/>
    <property type="molecule type" value="Genomic_DNA"/>
</dbReference>
<name>A0AA37WFC2_9BACT</name>
<dbReference type="NCBIfam" id="TIGR03511">
    <property type="entry name" value="GldH_lipo"/>
    <property type="match status" value="1"/>
</dbReference>
<dbReference type="InterPro" id="IPR020018">
    <property type="entry name" value="Motility-assoc_lipoprot_GldH"/>
</dbReference>
<evidence type="ECO:0008006" key="3">
    <source>
        <dbReference type="Google" id="ProtNLM"/>
    </source>
</evidence>
<evidence type="ECO:0000313" key="1">
    <source>
        <dbReference type="EMBL" id="GLR19796.1"/>
    </source>
</evidence>
<dbReference type="RefSeq" id="WP_235295373.1">
    <property type="nucleotide sequence ID" value="NZ_BSOH01000036.1"/>
</dbReference>
<proteinExistence type="predicted"/>
<dbReference type="Pfam" id="PF14109">
    <property type="entry name" value="GldH_lipo"/>
    <property type="match status" value="1"/>
</dbReference>
<keyword evidence="2" id="KW-1185">Reference proteome</keyword>